<dbReference type="InterPro" id="IPR036388">
    <property type="entry name" value="WH-like_DNA-bd_sf"/>
</dbReference>
<dbReference type="InterPro" id="IPR016032">
    <property type="entry name" value="Sig_transdc_resp-reg_C-effctor"/>
</dbReference>
<dbReference type="SUPFAM" id="SSF75516">
    <property type="entry name" value="Pheromone-binding domain of LuxR-like quorum-sensing transcription factors"/>
    <property type="match status" value="1"/>
</dbReference>
<protein>
    <submittedName>
        <fullName evidence="5">Autoinducer binding domain-containing protein</fullName>
    </submittedName>
</protein>
<dbReference type="PANTHER" id="PTHR44688">
    <property type="entry name" value="DNA-BINDING TRANSCRIPTIONAL ACTIVATOR DEVR_DOSR"/>
    <property type="match status" value="1"/>
</dbReference>
<keyword evidence="1" id="KW-0805">Transcription regulation</keyword>
<evidence type="ECO:0000256" key="1">
    <source>
        <dbReference type="ARBA" id="ARBA00023015"/>
    </source>
</evidence>
<dbReference type="GO" id="GO:0006355">
    <property type="term" value="P:regulation of DNA-templated transcription"/>
    <property type="evidence" value="ECO:0007669"/>
    <property type="project" value="InterPro"/>
</dbReference>
<keyword evidence="6" id="KW-1185">Reference proteome</keyword>
<keyword evidence="3" id="KW-0804">Transcription</keyword>
<dbReference type="PRINTS" id="PR00038">
    <property type="entry name" value="HTHLUXR"/>
</dbReference>
<accession>A0A8J7MUF2</accession>
<dbReference type="Pfam" id="PF00196">
    <property type="entry name" value="GerE"/>
    <property type="match status" value="1"/>
</dbReference>
<dbReference type="PROSITE" id="PS50043">
    <property type="entry name" value="HTH_LUXR_2"/>
    <property type="match status" value="1"/>
</dbReference>
<dbReference type="RefSeq" id="WP_202662397.1">
    <property type="nucleotide sequence ID" value="NZ_JAESVP010000011.1"/>
</dbReference>
<dbReference type="CDD" id="cd06170">
    <property type="entry name" value="LuxR_C_like"/>
    <property type="match status" value="1"/>
</dbReference>
<evidence type="ECO:0000259" key="4">
    <source>
        <dbReference type="PROSITE" id="PS50043"/>
    </source>
</evidence>
<dbReference type="EMBL" id="JAESVP010000011">
    <property type="protein sequence ID" value="MBL4929827.1"/>
    <property type="molecule type" value="Genomic_DNA"/>
</dbReference>
<gene>
    <name evidence="5" type="ORF">JI744_17115</name>
</gene>
<comment type="caution">
    <text evidence="5">The sequence shown here is derived from an EMBL/GenBank/DDBJ whole genome shotgun (WGS) entry which is preliminary data.</text>
</comment>
<reference evidence="5" key="1">
    <citation type="submission" date="2021-01" db="EMBL/GenBank/DDBJ databases">
        <title>Genome seq and assembly of Tabrizicola sp. KVB23.</title>
        <authorList>
            <person name="Chhetri G."/>
        </authorList>
    </citation>
    <scope>NUCLEOTIDE SEQUENCE</scope>
    <source>
        <strain evidence="5">KVB23</strain>
    </source>
</reference>
<keyword evidence="2" id="KW-0238">DNA-binding</keyword>
<dbReference type="InterPro" id="IPR000792">
    <property type="entry name" value="Tscrpt_reg_LuxR_C"/>
</dbReference>
<dbReference type="SUPFAM" id="SSF46894">
    <property type="entry name" value="C-terminal effector domain of the bipartite response regulators"/>
    <property type="match status" value="1"/>
</dbReference>
<dbReference type="Gene3D" id="3.30.450.80">
    <property type="entry name" value="Transcription factor LuxR-like, autoinducer-binding domain"/>
    <property type="match status" value="1"/>
</dbReference>
<sequence length="203" mass="22420">MSFLQSVKDQIDLIAPSGFYVALRVGFSFPEAEENHLPDPWVEYYTAEGFVVDDPSLRWVYRNAGAIRTSAIDLPDPRHVRAHARVFGLGFGAVVSVTAKGDAGRRSYGLFFRDDRDFTETELEALLRILTGLHSGRDEDPGLTHAEVEALRMQAQGLRLKQIAGLLNISESAVKARLNNAKRKLGAKTLSQAASLAAQRRLL</sequence>
<dbReference type="PANTHER" id="PTHR44688:SF16">
    <property type="entry name" value="DNA-BINDING TRANSCRIPTIONAL ACTIVATOR DEVR_DOSR"/>
    <property type="match status" value="1"/>
</dbReference>
<dbReference type="InterPro" id="IPR005143">
    <property type="entry name" value="TF_LuxR_autoind-bd_dom"/>
</dbReference>
<dbReference type="InterPro" id="IPR036693">
    <property type="entry name" value="TF_LuxR_autoind-bd_dom_sf"/>
</dbReference>
<evidence type="ECO:0000313" key="6">
    <source>
        <dbReference type="Proteomes" id="UP000619033"/>
    </source>
</evidence>
<proteinExistence type="predicted"/>
<name>A0A8J7MUF2_9RHOB</name>
<dbReference type="Proteomes" id="UP000619033">
    <property type="component" value="Unassembled WGS sequence"/>
</dbReference>
<feature type="domain" description="HTH luxR-type" evidence="4">
    <location>
        <begin position="136"/>
        <end position="201"/>
    </location>
</feature>
<organism evidence="5 6">
    <name type="scientific">Fuscibacter oryzae</name>
    <dbReference type="NCBI Taxonomy" id="2803939"/>
    <lineage>
        <taxon>Bacteria</taxon>
        <taxon>Pseudomonadati</taxon>
        <taxon>Pseudomonadota</taxon>
        <taxon>Alphaproteobacteria</taxon>
        <taxon>Rhodobacterales</taxon>
        <taxon>Paracoccaceae</taxon>
        <taxon>Fuscibacter</taxon>
    </lineage>
</organism>
<dbReference type="SMART" id="SM00421">
    <property type="entry name" value="HTH_LUXR"/>
    <property type="match status" value="1"/>
</dbReference>
<dbReference type="AlphaFoldDB" id="A0A8J7MUF2"/>
<evidence type="ECO:0000256" key="3">
    <source>
        <dbReference type="ARBA" id="ARBA00023163"/>
    </source>
</evidence>
<dbReference type="Pfam" id="PF03472">
    <property type="entry name" value="Autoind_bind"/>
    <property type="match status" value="1"/>
</dbReference>
<evidence type="ECO:0000313" key="5">
    <source>
        <dbReference type="EMBL" id="MBL4929827.1"/>
    </source>
</evidence>
<dbReference type="GO" id="GO:0003677">
    <property type="term" value="F:DNA binding"/>
    <property type="evidence" value="ECO:0007669"/>
    <property type="project" value="UniProtKB-KW"/>
</dbReference>
<dbReference type="Gene3D" id="1.10.10.10">
    <property type="entry name" value="Winged helix-like DNA-binding domain superfamily/Winged helix DNA-binding domain"/>
    <property type="match status" value="1"/>
</dbReference>
<evidence type="ECO:0000256" key="2">
    <source>
        <dbReference type="ARBA" id="ARBA00023125"/>
    </source>
</evidence>